<dbReference type="SUPFAM" id="SSF53448">
    <property type="entry name" value="Nucleotide-diphospho-sugar transferases"/>
    <property type="match status" value="1"/>
</dbReference>
<dbReference type="InterPro" id="IPR004101">
    <property type="entry name" value="Mur_ligase_C"/>
</dbReference>
<keyword evidence="2" id="KW-0132">Cell division</keyword>
<dbReference type="CDD" id="cd04181">
    <property type="entry name" value="NTP_transferase"/>
    <property type="match status" value="1"/>
</dbReference>
<keyword evidence="1" id="KW-0436">Ligase</keyword>
<evidence type="ECO:0000256" key="8">
    <source>
        <dbReference type="ARBA" id="ARBA00023316"/>
    </source>
</evidence>
<dbReference type="GO" id="GO:0008360">
    <property type="term" value="P:regulation of cell shape"/>
    <property type="evidence" value="ECO:0007669"/>
    <property type="project" value="UniProtKB-KW"/>
</dbReference>
<dbReference type="GO" id="GO:0051301">
    <property type="term" value="P:cell division"/>
    <property type="evidence" value="ECO:0007669"/>
    <property type="project" value="UniProtKB-KW"/>
</dbReference>
<dbReference type="Gene3D" id="1.10.150.520">
    <property type="match status" value="1"/>
</dbReference>
<dbReference type="PANTHER" id="PTHR43445:SF3">
    <property type="entry name" value="UDP-N-ACETYLMURAMATE--L-ALANINE LIGASE"/>
    <property type="match status" value="1"/>
</dbReference>
<keyword evidence="6" id="KW-0573">Peptidoglycan synthesis</keyword>
<dbReference type="GO" id="GO:0005524">
    <property type="term" value="F:ATP binding"/>
    <property type="evidence" value="ECO:0007669"/>
    <property type="project" value="UniProtKB-KW"/>
</dbReference>
<evidence type="ECO:0000259" key="10">
    <source>
        <dbReference type="Pfam" id="PF01225"/>
    </source>
</evidence>
<dbReference type="GO" id="GO:0071555">
    <property type="term" value="P:cell wall organization"/>
    <property type="evidence" value="ECO:0007669"/>
    <property type="project" value="UniProtKB-KW"/>
</dbReference>
<keyword evidence="4" id="KW-0067">ATP-binding</keyword>
<dbReference type="InterPro" id="IPR006439">
    <property type="entry name" value="HAD-SF_hydro_IA"/>
</dbReference>
<comment type="caution">
    <text evidence="13">The sequence shown here is derived from an EMBL/GenBank/DDBJ whole genome shotgun (WGS) entry which is preliminary data.</text>
</comment>
<evidence type="ECO:0000259" key="11">
    <source>
        <dbReference type="Pfam" id="PF02875"/>
    </source>
</evidence>
<evidence type="ECO:0000256" key="5">
    <source>
        <dbReference type="ARBA" id="ARBA00022960"/>
    </source>
</evidence>
<dbReference type="InterPro" id="IPR036412">
    <property type="entry name" value="HAD-like_sf"/>
</dbReference>
<dbReference type="Proteomes" id="UP000179102">
    <property type="component" value="Unassembled WGS sequence"/>
</dbReference>
<sequence>MNNLTVLILAAGEGTRMTSLKTDTFKVMLPILGKPVLEYLLQNIANSGIKKVTIVVLEKTANQITAYFKNKWQGLEIDYIQIKQALGPSYALNEVKSHIKTPYFLVQYADSLANENLTKKLIEIFKKNPTTDGILAVREVDDPARYGIVEYKKGRIAQVVEKPTNPPSNHAVMGTFILKTELFKKSIAGEKFIHKNQLFPAQYMLKKGAKIIGYFFDGKRVDVGKPEDLFNASMLLSDTPTKCVAFDADNTLYNTAQISNIADVEALKILSKEVKTDTEELFREWQAIVEIVKNSKTPQKRIRKYSYGMILEKYKKPDLLKKMYEVFRKTVTQNLKPIGEIQKILPRLPQKKILVTEDERELAVAKLKAVKLLEFFDQIISSTETETMKPAEIFYEQIFKKYKPQEVLFVGDDYKKDLEIPSKIGSKILFLENENSLDKLKTLFQKEIKNVHIMGAAGAGASAVAGIAQAYGYKVSACDLKPDSTYTKNLNIKIMEGHASSHLKNVDLLVTSPAIEKLDPKNSEIMKAKKKDIPVISWQEFQGKYLQKDKFVITVAGAYGKSTTTSMIAQVLIDAGLDPTCEIGARVLKWQNNFRVGKSKYYVCESDEYNNNFLNYHPNIAVILNVEWDHPDFFKSQESVLTSYAKFIDNIKSNGSLIIGFDPKLQQLLKSKILTDTGSDPKIVQINDFGKLNLSVIGDFRQENANAALTVAQVLGINIKLAKKTLSKFKGVARRLEYKGEINGVKFYDDYAVQPYTVLKTINALKEKFPKSKLTLVFEPHTFSRIETFFKDFKKALKNSGADQILITEVYPAREQGNRETLSRKLVKKVGSKAKYTGSVQGTARYVKSHLKSFEIILSMGAGDSYKLFDLLKK</sequence>
<dbReference type="SFLD" id="SFLDG01129">
    <property type="entry name" value="C1.5:_HAD__Beta-PGM__Phosphata"/>
    <property type="match status" value="1"/>
</dbReference>
<evidence type="ECO:0000256" key="4">
    <source>
        <dbReference type="ARBA" id="ARBA00022840"/>
    </source>
</evidence>
<dbReference type="AlphaFoldDB" id="A0A1F5G4S2"/>
<evidence type="ECO:0000313" key="14">
    <source>
        <dbReference type="Proteomes" id="UP000179102"/>
    </source>
</evidence>
<dbReference type="Pfam" id="PF00483">
    <property type="entry name" value="NTP_transferase"/>
    <property type="match status" value="1"/>
</dbReference>
<evidence type="ECO:0000256" key="3">
    <source>
        <dbReference type="ARBA" id="ARBA00022741"/>
    </source>
</evidence>
<dbReference type="STRING" id="1797711.A2870_03260"/>
<dbReference type="NCBIfam" id="TIGR01549">
    <property type="entry name" value="HAD-SF-IA-v1"/>
    <property type="match status" value="1"/>
</dbReference>
<dbReference type="Pfam" id="PF00702">
    <property type="entry name" value="Hydrolase"/>
    <property type="match status" value="1"/>
</dbReference>
<feature type="domain" description="Nucleotidyl transferase" evidence="9">
    <location>
        <begin position="7"/>
        <end position="236"/>
    </location>
</feature>
<protein>
    <recommendedName>
        <fullName evidence="15">UDP-N-acetylmuramate--L-alanine ligase</fullName>
    </recommendedName>
</protein>
<keyword evidence="3" id="KW-0547">Nucleotide-binding</keyword>
<dbReference type="Gene3D" id="3.40.1190.10">
    <property type="entry name" value="Mur-like, catalytic domain"/>
    <property type="match status" value="1"/>
</dbReference>
<dbReference type="EMBL" id="MFAZ01000027">
    <property type="protein sequence ID" value="OGD86883.1"/>
    <property type="molecule type" value="Genomic_DNA"/>
</dbReference>
<dbReference type="GO" id="GO:0016881">
    <property type="term" value="F:acid-amino acid ligase activity"/>
    <property type="evidence" value="ECO:0007669"/>
    <property type="project" value="InterPro"/>
</dbReference>
<gene>
    <name evidence="13" type="ORF">A2870_03260</name>
</gene>
<feature type="domain" description="Mur ligase N-terminal catalytic" evidence="10">
    <location>
        <begin position="451"/>
        <end position="546"/>
    </location>
</feature>
<dbReference type="SUPFAM" id="SSF56784">
    <property type="entry name" value="HAD-like"/>
    <property type="match status" value="1"/>
</dbReference>
<dbReference type="InterPro" id="IPR000713">
    <property type="entry name" value="Mur_ligase_N"/>
</dbReference>
<keyword evidence="7" id="KW-0131">Cell cycle</keyword>
<reference evidence="13 14" key="1">
    <citation type="journal article" date="2016" name="Nat. Commun.">
        <title>Thousands of microbial genomes shed light on interconnected biogeochemical processes in an aquifer system.</title>
        <authorList>
            <person name="Anantharaman K."/>
            <person name="Brown C.T."/>
            <person name="Hug L.A."/>
            <person name="Sharon I."/>
            <person name="Castelle C.J."/>
            <person name="Probst A.J."/>
            <person name="Thomas B.C."/>
            <person name="Singh A."/>
            <person name="Wilkins M.J."/>
            <person name="Karaoz U."/>
            <person name="Brodie E.L."/>
            <person name="Williams K.H."/>
            <person name="Hubbard S.S."/>
            <person name="Banfield J.F."/>
        </authorList>
    </citation>
    <scope>NUCLEOTIDE SEQUENCE [LARGE SCALE GENOMIC DNA]</scope>
</reference>
<evidence type="ECO:0000256" key="1">
    <source>
        <dbReference type="ARBA" id="ARBA00022598"/>
    </source>
</evidence>
<evidence type="ECO:0000259" key="9">
    <source>
        <dbReference type="Pfam" id="PF00483"/>
    </source>
</evidence>
<dbReference type="Gene3D" id="3.40.50.1000">
    <property type="entry name" value="HAD superfamily/HAD-like"/>
    <property type="match status" value="1"/>
</dbReference>
<dbReference type="GO" id="GO:0009252">
    <property type="term" value="P:peptidoglycan biosynthetic process"/>
    <property type="evidence" value="ECO:0007669"/>
    <property type="project" value="UniProtKB-KW"/>
</dbReference>
<dbReference type="SUPFAM" id="SSF53244">
    <property type="entry name" value="MurD-like peptide ligases, peptide-binding domain"/>
    <property type="match status" value="1"/>
</dbReference>
<dbReference type="InterPro" id="IPR050061">
    <property type="entry name" value="MurCDEF_pg_biosynth"/>
</dbReference>
<evidence type="ECO:0000259" key="12">
    <source>
        <dbReference type="Pfam" id="PF08245"/>
    </source>
</evidence>
<accession>A0A1F5G4S2</accession>
<dbReference type="Gene3D" id="3.90.550.10">
    <property type="entry name" value="Spore Coat Polysaccharide Biosynthesis Protein SpsA, Chain A"/>
    <property type="match status" value="1"/>
</dbReference>
<evidence type="ECO:0000256" key="6">
    <source>
        <dbReference type="ARBA" id="ARBA00022984"/>
    </source>
</evidence>
<dbReference type="InterPro" id="IPR036565">
    <property type="entry name" value="Mur-like_cat_sf"/>
</dbReference>
<dbReference type="PANTHER" id="PTHR43445">
    <property type="entry name" value="UDP-N-ACETYLMURAMATE--L-ALANINE LIGASE-RELATED"/>
    <property type="match status" value="1"/>
</dbReference>
<dbReference type="InterPro" id="IPR013221">
    <property type="entry name" value="Mur_ligase_cen"/>
</dbReference>
<dbReference type="InterPro" id="IPR036615">
    <property type="entry name" value="Mur_ligase_C_dom_sf"/>
</dbReference>
<dbReference type="Gene3D" id="3.90.190.20">
    <property type="entry name" value="Mur ligase, C-terminal domain"/>
    <property type="match status" value="1"/>
</dbReference>
<dbReference type="Pfam" id="PF01225">
    <property type="entry name" value="Mur_ligase"/>
    <property type="match status" value="1"/>
</dbReference>
<dbReference type="SUPFAM" id="SSF53623">
    <property type="entry name" value="MurD-like peptide ligases, catalytic domain"/>
    <property type="match status" value="1"/>
</dbReference>
<evidence type="ECO:0000256" key="2">
    <source>
        <dbReference type="ARBA" id="ARBA00022618"/>
    </source>
</evidence>
<keyword evidence="5" id="KW-0133">Cell shape</keyword>
<dbReference type="Pfam" id="PF08245">
    <property type="entry name" value="Mur_ligase_M"/>
    <property type="match status" value="1"/>
</dbReference>
<feature type="domain" description="Mur ligase central" evidence="12">
    <location>
        <begin position="555"/>
        <end position="670"/>
    </location>
</feature>
<dbReference type="InterPro" id="IPR005835">
    <property type="entry name" value="NTP_transferase_dom"/>
</dbReference>
<keyword evidence="8" id="KW-0961">Cell wall biogenesis/degradation</keyword>
<evidence type="ECO:0008006" key="15">
    <source>
        <dbReference type="Google" id="ProtNLM"/>
    </source>
</evidence>
<name>A0A1F5G4S2_9BACT</name>
<dbReference type="Gene3D" id="3.40.50.720">
    <property type="entry name" value="NAD(P)-binding Rossmann-like Domain"/>
    <property type="match status" value="1"/>
</dbReference>
<feature type="domain" description="Mur ligase C-terminal" evidence="11">
    <location>
        <begin position="734"/>
        <end position="863"/>
    </location>
</feature>
<organism evidence="13 14">
    <name type="scientific">Candidatus Curtissbacteria bacterium RIFCSPHIGHO2_01_FULL_41_11</name>
    <dbReference type="NCBI Taxonomy" id="1797711"/>
    <lineage>
        <taxon>Bacteria</taxon>
        <taxon>Candidatus Curtissiibacteriota</taxon>
    </lineage>
</organism>
<proteinExistence type="predicted"/>
<dbReference type="SFLD" id="SFLDS00003">
    <property type="entry name" value="Haloacid_Dehalogenase"/>
    <property type="match status" value="1"/>
</dbReference>
<evidence type="ECO:0000256" key="7">
    <source>
        <dbReference type="ARBA" id="ARBA00023306"/>
    </source>
</evidence>
<evidence type="ECO:0000313" key="13">
    <source>
        <dbReference type="EMBL" id="OGD86883.1"/>
    </source>
</evidence>
<dbReference type="InterPro" id="IPR023214">
    <property type="entry name" value="HAD_sf"/>
</dbReference>
<dbReference type="InterPro" id="IPR029044">
    <property type="entry name" value="Nucleotide-diphossugar_trans"/>
</dbReference>
<dbReference type="SUPFAM" id="SSF51984">
    <property type="entry name" value="MurCD N-terminal domain"/>
    <property type="match status" value="1"/>
</dbReference>
<dbReference type="Pfam" id="PF02875">
    <property type="entry name" value="Mur_ligase_C"/>
    <property type="match status" value="1"/>
</dbReference>